<dbReference type="Proteomes" id="UP000824782">
    <property type="component" value="Unassembled WGS sequence"/>
</dbReference>
<proteinExistence type="predicted"/>
<dbReference type="PROSITE" id="PS51259">
    <property type="entry name" value="MHD2"/>
    <property type="match status" value="1"/>
</dbReference>
<dbReference type="GO" id="GO:0005516">
    <property type="term" value="F:calmodulin binding"/>
    <property type="evidence" value="ECO:0007669"/>
    <property type="project" value="TreeGrafter"/>
</dbReference>
<dbReference type="Pfam" id="PF06292">
    <property type="entry name" value="MUN"/>
    <property type="match status" value="1"/>
</dbReference>
<dbReference type="InterPro" id="IPR010439">
    <property type="entry name" value="MUN_dom"/>
</dbReference>
<name>A0AAV6YY69_ENGPU</name>
<dbReference type="GO" id="GO:0035249">
    <property type="term" value="P:synaptic transmission, glutamatergic"/>
    <property type="evidence" value="ECO:0007669"/>
    <property type="project" value="TreeGrafter"/>
</dbReference>
<dbReference type="GO" id="GO:0031594">
    <property type="term" value="C:neuromuscular junction"/>
    <property type="evidence" value="ECO:0007669"/>
    <property type="project" value="TreeGrafter"/>
</dbReference>
<dbReference type="GO" id="GO:0042734">
    <property type="term" value="C:presynaptic membrane"/>
    <property type="evidence" value="ECO:0007669"/>
    <property type="project" value="TreeGrafter"/>
</dbReference>
<dbReference type="GO" id="GO:0017075">
    <property type="term" value="F:syntaxin-1 binding"/>
    <property type="evidence" value="ECO:0007669"/>
    <property type="project" value="TreeGrafter"/>
</dbReference>
<dbReference type="PANTHER" id="PTHR10480:SF8">
    <property type="entry name" value="PROTEIN UNC-13 HOMOLOG B"/>
    <property type="match status" value="1"/>
</dbReference>
<dbReference type="AlphaFoldDB" id="A0AAV6YY69"/>
<dbReference type="InterPro" id="IPR027080">
    <property type="entry name" value="Unc-13"/>
</dbReference>
<reference evidence="2" key="1">
    <citation type="thesis" date="2020" institute="ProQuest LLC" country="789 East Eisenhower Parkway, Ann Arbor, MI, USA">
        <title>Comparative Genomics and Chromosome Evolution.</title>
        <authorList>
            <person name="Mudd A.B."/>
        </authorList>
    </citation>
    <scope>NUCLEOTIDE SEQUENCE</scope>
    <source>
        <strain evidence="2">237g6f4</strain>
        <tissue evidence="2">Blood</tissue>
    </source>
</reference>
<evidence type="ECO:0000259" key="1">
    <source>
        <dbReference type="PROSITE" id="PS51259"/>
    </source>
</evidence>
<evidence type="ECO:0000313" key="2">
    <source>
        <dbReference type="EMBL" id="KAG8539960.1"/>
    </source>
</evidence>
<dbReference type="GO" id="GO:0030672">
    <property type="term" value="C:synaptic vesicle membrane"/>
    <property type="evidence" value="ECO:0007669"/>
    <property type="project" value="TreeGrafter"/>
</dbReference>
<protein>
    <recommendedName>
        <fullName evidence="1">MHD2 domain-containing protein</fullName>
    </recommendedName>
</protein>
<dbReference type="GO" id="GO:0016081">
    <property type="term" value="P:synaptic vesicle docking"/>
    <property type="evidence" value="ECO:0007669"/>
    <property type="project" value="TreeGrafter"/>
</dbReference>
<gene>
    <name evidence="2" type="ORF">GDO81_020075</name>
</gene>
<dbReference type="GO" id="GO:0043195">
    <property type="term" value="C:terminal bouton"/>
    <property type="evidence" value="ECO:0007669"/>
    <property type="project" value="TreeGrafter"/>
</dbReference>
<dbReference type="GO" id="GO:0099525">
    <property type="term" value="P:presynaptic dense core vesicle exocytosis"/>
    <property type="evidence" value="ECO:0007669"/>
    <property type="project" value="TreeGrafter"/>
</dbReference>
<dbReference type="Gene3D" id="1.10.357.50">
    <property type="match status" value="1"/>
</dbReference>
<dbReference type="GO" id="GO:0019992">
    <property type="term" value="F:diacylglycerol binding"/>
    <property type="evidence" value="ECO:0007669"/>
    <property type="project" value="InterPro"/>
</dbReference>
<dbReference type="EMBL" id="WNYA01012198">
    <property type="protein sequence ID" value="KAG8539960.1"/>
    <property type="molecule type" value="Genomic_DNA"/>
</dbReference>
<feature type="domain" description="MHD2" evidence="1">
    <location>
        <begin position="90"/>
        <end position="232"/>
    </location>
</feature>
<dbReference type="GO" id="GO:0016082">
    <property type="term" value="P:synaptic vesicle priming"/>
    <property type="evidence" value="ECO:0007669"/>
    <property type="project" value="TreeGrafter"/>
</dbReference>
<dbReference type="InterPro" id="IPR014772">
    <property type="entry name" value="Munc13_dom-2"/>
</dbReference>
<dbReference type="Gene3D" id="1.20.58.1100">
    <property type="match status" value="1"/>
</dbReference>
<comment type="caution">
    <text evidence="2">The sequence shown here is derived from an EMBL/GenBank/DDBJ whole genome shotgun (WGS) entry which is preliminary data.</text>
</comment>
<keyword evidence="3" id="KW-1185">Reference proteome</keyword>
<dbReference type="PANTHER" id="PTHR10480">
    <property type="entry name" value="PROTEIN UNC-13 HOMOLOG"/>
    <property type="match status" value="1"/>
</dbReference>
<dbReference type="GO" id="GO:0098831">
    <property type="term" value="C:presynaptic active zone cytoplasmic component"/>
    <property type="evidence" value="ECO:0007669"/>
    <property type="project" value="TreeGrafter"/>
</dbReference>
<evidence type="ECO:0000313" key="3">
    <source>
        <dbReference type="Proteomes" id="UP000824782"/>
    </source>
</evidence>
<dbReference type="GO" id="GO:0061789">
    <property type="term" value="P:dense core granule priming"/>
    <property type="evidence" value="ECO:0007669"/>
    <property type="project" value="TreeGrafter"/>
</dbReference>
<accession>A0AAV6YY69</accession>
<sequence length="232" mass="26169">MNNVQQLRVQLEKMFEAMGGKDLDSEASDTLKELQVKLNNVLDELSAVFGNSFQFRIDECIKQMSEILGHVKGTGNVSANARNTVAQDADNVLRPLMDFLDGNLTLFATVCEKTVLKRVLKELWRVVMNTMEKMIVLPPLTDQSVSTSLQLGGRGPTRVQYWCLMRWESRLWSLHWTHDHPAAHKGLLVTQQFLEYLIHPPGNAGAQRRGRPNVQNSSRHIVAAPCNVHQQG</sequence>
<organism evidence="2 3">
    <name type="scientific">Engystomops pustulosus</name>
    <name type="common">Tungara frog</name>
    <name type="synonym">Physalaemus pustulosus</name>
    <dbReference type="NCBI Taxonomy" id="76066"/>
    <lineage>
        <taxon>Eukaryota</taxon>
        <taxon>Metazoa</taxon>
        <taxon>Chordata</taxon>
        <taxon>Craniata</taxon>
        <taxon>Vertebrata</taxon>
        <taxon>Euteleostomi</taxon>
        <taxon>Amphibia</taxon>
        <taxon>Batrachia</taxon>
        <taxon>Anura</taxon>
        <taxon>Neobatrachia</taxon>
        <taxon>Hyloidea</taxon>
        <taxon>Leptodactylidae</taxon>
        <taxon>Leiuperinae</taxon>
        <taxon>Engystomops</taxon>
    </lineage>
</organism>